<dbReference type="EMBL" id="HBFA01029893">
    <property type="protein sequence ID" value="CAD8680558.1"/>
    <property type="molecule type" value="Transcribed_RNA"/>
</dbReference>
<evidence type="ECO:0000256" key="9">
    <source>
        <dbReference type="SAM" id="MobiDB-lite"/>
    </source>
</evidence>
<protein>
    <recommendedName>
        <fullName evidence="11">Chloroplast envelope membrane protein</fullName>
    </recommendedName>
</protein>
<sequence length="447" mass="51044">MALGLISGGTSLVRADLRRPSTNGVRIRRVQLGRQSDALQGHRFTKTSFFGRPNTGVRPLYAKNRDDAGKGGDKDDKSIWNRTGNRDEWDDNEEFLRADGRRLAELVETYDKEAEDGPRIFEGGIRSWFDWARPRPIAKAPISEKRVRSLITTNESRRSARQPADVVEGREREREYIDSSGRVRSISYDSAKYGGGARSRYTGRKGPFDELRDYVLGPQFRTARFFLRLGFTVIVFPVIFSTFCRLTLISPVLESRLSSENWFQITEEQEEEVAVKVERVRQRMQYSELMGRAPEISGSEFLDELRVAGEKFESEERLKNKEVITNVLADSLSALLLGLAITFNRRRVDLLRNWLGERFLSLEASTQAFTLLLVADILVGYHSSDGWITAINLSLGHYGIHEHEEFTSIFVATVPVSLDVTFKYWVFKQLRMMSPSTQVILGDISRH</sequence>
<dbReference type="AlphaFoldDB" id="A0A7S0WSK6"/>
<dbReference type="PANTHER" id="PTHR33650:SF1">
    <property type="entry name" value="CHLOROPLAST ENVELOPE MEMBRANE PROTEIN"/>
    <property type="match status" value="1"/>
</dbReference>
<evidence type="ECO:0000256" key="3">
    <source>
        <dbReference type="ARBA" id="ARBA00022692"/>
    </source>
</evidence>
<evidence type="ECO:0000256" key="8">
    <source>
        <dbReference type="ARBA" id="ARBA00043980"/>
    </source>
</evidence>
<dbReference type="InterPro" id="IPR004282">
    <property type="entry name" value="CemA"/>
</dbReference>
<dbReference type="Pfam" id="PF03040">
    <property type="entry name" value="CemA"/>
    <property type="match status" value="1"/>
</dbReference>
<organism evidence="10">
    <name type="scientific">Pyramimonas obovata</name>
    <dbReference type="NCBI Taxonomy" id="1411642"/>
    <lineage>
        <taxon>Eukaryota</taxon>
        <taxon>Viridiplantae</taxon>
        <taxon>Chlorophyta</taxon>
        <taxon>Pyramimonadophyceae</taxon>
        <taxon>Pyramimonadales</taxon>
        <taxon>Pyramimonadaceae</taxon>
        <taxon>Pyramimonas</taxon>
        <taxon>Pyramimonas incertae sedis</taxon>
    </lineage>
</organism>
<evidence type="ECO:0008006" key="11">
    <source>
        <dbReference type="Google" id="ProtNLM"/>
    </source>
</evidence>
<evidence type="ECO:0000256" key="5">
    <source>
        <dbReference type="ARBA" id="ARBA00022989"/>
    </source>
</evidence>
<comment type="subcellular location">
    <subcellularLocation>
        <location evidence="1">Membrane</location>
        <topology evidence="1">Multi-pass membrane protein</topology>
    </subcellularLocation>
</comment>
<keyword evidence="7" id="KW-0472">Membrane</keyword>
<evidence type="ECO:0000256" key="6">
    <source>
        <dbReference type="ARBA" id="ARBA00023065"/>
    </source>
</evidence>
<reference evidence="10" key="1">
    <citation type="submission" date="2021-01" db="EMBL/GenBank/DDBJ databases">
        <authorList>
            <person name="Corre E."/>
            <person name="Pelletier E."/>
            <person name="Niang G."/>
            <person name="Scheremetjew M."/>
            <person name="Finn R."/>
            <person name="Kale V."/>
            <person name="Holt S."/>
            <person name="Cochrane G."/>
            <person name="Meng A."/>
            <person name="Brown T."/>
            <person name="Cohen L."/>
        </authorList>
    </citation>
    <scope>NUCLEOTIDE SEQUENCE</scope>
    <source>
        <strain evidence="10">CCMP722</strain>
    </source>
</reference>
<keyword evidence="2" id="KW-0813">Transport</keyword>
<proteinExistence type="inferred from homology"/>
<keyword evidence="3" id="KW-0812">Transmembrane</keyword>
<dbReference type="GO" id="GO:0016020">
    <property type="term" value="C:membrane"/>
    <property type="evidence" value="ECO:0007669"/>
    <property type="project" value="UniProtKB-SubCell"/>
</dbReference>
<comment type="similarity">
    <text evidence="8">Belongs to the CemA family.</text>
</comment>
<accession>A0A7S0WSK6</accession>
<keyword evidence="5" id="KW-1133">Transmembrane helix</keyword>
<evidence type="ECO:0000256" key="4">
    <source>
        <dbReference type="ARBA" id="ARBA00022781"/>
    </source>
</evidence>
<keyword evidence="6" id="KW-0406">Ion transport</keyword>
<evidence type="ECO:0000313" key="10">
    <source>
        <dbReference type="EMBL" id="CAD8680558.1"/>
    </source>
</evidence>
<name>A0A7S0WSK6_9CHLO</name>
<keyword evidence="4" id="KW-0375">Hydrogen ion transport</keyword>
<feature type="compositionally biased region" description="Basic and acidic residues" evidence="9">
    <location>
        <begin position="63"/>
        <end position="84"/>
    </location>
</feature>
<evidence type="ECO:0000256" key="7">
    <source>
        <dbReference type="ARBA" id="ARBA00023136"/>
    </source>
</evidence>
<evidence type="ECO:0000256" key="2">
    <source>
        <dbReference type="ARBA" id="ARBA00022448"/>
    </source>
</evidence>
<dbReference type="GO" id="GO:1902600">
    <property type="term" value="P:proton transmembrane transport"/>
    <property type="evidence" value="ECO:0007669"/>
    <property type="project" value="UniProtKB-KW"/>
</dbReference>
<feature type="region of interest" description="Disordered" evidence="9">
    <location>
        <begin position="55"/>
        <end position="84"/>
    </location>
</feature>
<evidence type="ECO:0000256" key="1">
    <source>
        <dbReference type="ARBA" id="ARBA00004141"/>
    </source>
</evidence>
<dbReference type="PANTHER" id="PTHR33650">
    <property type="entry name" value="CHLOROPLAST ENVELOPE MEMBRANE PROTEIN-RELATED"/>
    <property type="match status" value="1"/>
</dbReference>
<gene>
    <name evidence="10" type="ORF">POBO1169_LOCUS15074</name>
</gene>